<dbReference type="Pfam" id="PF04909">
    <property type="entry name" value="Amidohydro_2"/>
    <property type="match status" value="1"/>
</dbReference>
<evidence type="ECO:0000259" key="2">
    <source>
        <dbReference type="Pfam" id="PF04909"/>
    </source>
</evidence>
<gene>
    <name evidence="3" type="ORF">UFOPK3564_00263</name>
</gene>
<proteinExistence type="predicted"/>
<dbReference type="InterPro" id="IPR032466">
    <property type="entry name" value="Metal_Hydrolase"/>
</dbReference>
<organism evidence="3">
    <name type="scientific">freshwater metagenome</name>
    <dbReference type="NCBI Taxonomy" id="449393"/>
    <lineage>
        <taxon>unclassified sequences</taxon>
        <taxon>metagenomes</taxon>
        <taxon>ecological metagenomes</taxon>
    </lineage>
</organism>
<dbReference type="Gene3D" id="3.20.20.140">
    <property type="entry name" value="Metal-dependent hydrolases"/>
    <property type="match status" value="1"/>
</dbReference>
<evidence type="ECO:0000256" key="1">
    <source>
        <dbReference type="ARBA" id="ARBA00023239"/>
    </source>
</evidence>
<evidence type="ECO:0000313" key="3">
    <source>
        <dbReference type="EMBL" id="CAB4895312.1"/>
    </source>
</evidence>
<dbReference type="GO" id="GO:0016787">
    <property type="term" value="F:hydrolase activity"/>
    <property type="evidence" value="ECO:0007669"/>
    <property type="project" value="InterPro"/>
</dbReference>
<dbReference type="GO" id="GO:0005737">
    <property type="term" value="C:cytoplasm"/>
    <property type="evidence" value="ECO:0007669"/>
    <property type="project" value="TreeGrafter"/>
</dbReference>
<feature type="domain" description="Amidohydrolase-related" evidence="2">
    <location>
        <begin position="3"/>
        <end position="261"/>
    </location>
</feature>
<keyword evidence="1" id="KW-0456">Lyase</keyword>
<sequence length="268" mass="28709">MIIDGHVHVWPDKIARRALGSPGDGLRRFGDGTVASATETMRAAGVDRSVCLAVADTPERLETANRFVGSLDPERFIGFGSVHPARSPEDNVASLRENGLRGVKVHPLFQGFALDDRRLYDVLAALEGEFAAVFHVGPEHPGDPRGALATPAMIRDIARAFPRLDVIAAHLGGYHAFEEALEFVNGLDVHLDTSWPPGIASLDPARVRAAIASHGPERVVFATDWPMADPATEIASIRALGFSDEDTDAILGDNLARLIGLQTTTETA</sequence>
<dbReference type="PANTHER" id="PTHR21240:SF28">
    <property type="entry name" value="ISO-OROTATE DECARBOXYLASE (EUROFUNG)"/>
    <property type="match status" value="1"/>
</dbReference>
<accession>A0A6J7FI16</accession>
<dbReference type="InterPro" id="IPR032465">
    <property type="entry name" value="ACMSD"/>
</dbReference>
<dbReference type="CDD" id="cd01292">
    <property type="entry name" value="metallo-dependent_hydrolases"/>
    <property type="match status" value="1"/>
</dbReference>
<name>A0A6J7FI16_9ZZZZ</name>
<protein>
    <submittedName>
        <fullName evidence="3">Unannotated protein</fullName>
    </submittedName>
</protein>
<dbReference type="SUPFAM" id="SSF51556">
    <property type="entry name" value="Metallo-dependent hydrolases"/>
    <property type="match status" value="1"/>
</dbReference>
<reference evidence="3" key="1">
    <citation type="submission" date="2020-05" db="EMBL/GenBank/DDBJ databases">
        <authorList>
            <person name="Chiriac C."/>
            <person name="Salcher M."/>
            <person name="Ghai R."/>
            <person name="Kavagutti S V."/>
        </authorList>
    </citation>
    <scope>NUCLEOTIDE SEQUENCE</scope>
</reference>
<dbReference type="GO" id="GO:0019748">
    <property type="term" value="P:secondary metabolic process"/>
    <property type="evidence" value="ECO:0007669"/>
    <property type="project" value="TreeGrafter"/>
</dbReference>
<dbReference type="PANTHER" id="PTHR21240">
    <property type="entry name" value="2-AMINO-3-CARBOXYLMUCONATE-6-SEMIALDEHYDE DECARBOXYLASE"/>
    <property type="match status" value="1"/>
</dbReference>
<dbReference type="EMBL" id="CAFBMK010000008">
    <property type="protein sequence ID" value="CAB4895312.1"/>
    <property type="molecule type" value="Genomic_DNA"/>
</dbReference>
<dbReference type="InterPro" id="IPR006680">
    <property type="entry name" value="Amidohydro-rel"/>
</dbReference>
<dbReference type="GO" id="GO:0016831">
    <property type="term" value="F:carboxy-lyase activity"/>
    <property type="evidence" value="ECO:0007669"/>
    <property type="project" value="InterPro"/>
</dbReference>
<dbReference type="AlphaFoldDB" id="A0A6J7FI16"/>